<comment type="caution">
    <text evidence="1">The sequence shown here is derived from an EMBL/GenBank/DDBJ whole genome shotgun (WGS) entry which is preliminary data.</text>
</comment>
<sequence>MAGSIIKLFSGGRRFKRFWDNLELSLHEACTVELARDNSLTQSSLFSRLRPRFSLVPVQLDPLRSITIEDRQTSYVKNGERVSGHRASAHVPFTGSQLLLQLRPEENYDFAFRGRVTKRALHLQTFLPDLDGREYAREIAAELLRIQEPLREFRSIVHAYDIALEKRIWAKIQSY</sequence>
<gene>
    <name evidence="1" type="ORF">V8201_16225</name>
</gene>
<reference evidence="1 2" key="1">
    <citation type="journal article" date="2013" name="Int. J. Syst. Evol. Microbiol.">
        <title>Sphingomonas kyungheensis sp. nov., a bacterium with ginsenoside-converting activity isolated from soil of a ginseng field.</title>
        <authorList>
            <person name="Son H.M."/>
            <person name="Yang J.E."/>
            <person name="Park Y."/>
            <person name="Han C.K."/>
            <person name="Kim S.G."/>
            <person name="Kook M."/>
            <person name="Yi T.H."/>
        </authorList>
    </citation>
    <scope>NUCLEOTIDE SEQUENCE [LARGE SCALE GENOMIC DNA]</scope>
    <source>
        <strain evidence="1 2">LMG 26582</strain>
    </source>
</reference>
<name>A0ABU8H6T4_9SPHN</name>
<protein>
    <submittedName>
        <fullName evidence="1">Uncharacterized protein</fullName>
    </submittedName>
</protein>
<dbReference type="Proteomes" id="UP001367771">
    <property type="component" value="Unassembled WGS sequence"/>
</dbReference>
<organism evidence="1 2">
    <name type="scientific">Sphingomonas kyungheensis</name>
    <dbReference type="NCBI Taxonomy" id="1069987"/>
    <lineage>
        <taxon>Bacteria</taxon>
        <taxon>Pseudomonadati</taxon>
        <taxon>Pseudomonadota</taxon>
        <taxon>Alphaproteobacteria</taxon>
        <taxon>Sphingomonadales</taxon>
        <taxon>Sphingomonadaceae</taxon>
        <taxon>Sphingomonas</taxon>
    </lineage>
</organism>
<proteinExistence type="predicted"/>
<keyword evidence="2" id="KW-1185">Reference proteome</keyword>
<accession>A0ABU8H6T4</accession>
<evidence type="ECO:0000313" key="2">
    <source>
        <dbReference type="Proteomes" id="UP001367771"/>
    </source>
</evidence>
<dbReference type="EMBL" id="JBBBDM010000011">
    <property type="protein sequence ID" value="MEI5688641.1"/>
    <property type="molecule type" value="Genomic_DNA"/>
</dbReference>
<evidence type="ECO:0000313" key="1">
    <source>
        <dbReference type="EMBL" id="MEI5688641.1"/>
    </source>
</evidence>
<dbReference type="RefSeq" id="WP_336545957.1">
    <property type="nucleotide sequence ID" value="NZ_JBBBDM010000011.1"/>
</dbReference>